<keyword evidence="2" id="KW-1185">Reference proteome</keyword>
<evidence type="ECO:0000313" key="2">
    <source>
        <dbReference type="Proteomes" id="UP000265520"/>
    </source>
</evidence>
<protein>
    <submittedName>
        <fullName evidence="1">Uncharacterized protein</fullName>
    </submittedName>
</protein>
<sequence length="84" mass="9565">MFDEAGAPLFPFYWTPNPRIIKGVDPENLRDYERAVVSLLDSFCILDPSDLLKKKGRSKPLQEYLERMASISATEHAAILLKAR</sequence>
<dbReference type="AlphaFoldDB" id="A0A392RDU9"/>
<evidence type="ECO:0000313" key="1">
    <source>
        <dbReference type="EMBL" id="MCI34803.1"/>
    </source>
</evidence>
<organism evidence="1 2">
    <name type="scientific">Trifolium medium</name>
    <dbReference type="NCBI Taxonomy" id="97028"/>
    <lineage>
        <taxon>Eukaryota</taxon>
        <taxon>Viridiplantae</taxon>
        <taxon>Streptophyta</taxon>
        <taxon>Embryophyta</taxon>
        <taxon>Tracheophyta</taxon>
        <taxon>Spermatophyta</taxon>
        <taxon>Magnoliopsida</taxon>
        <taxon>eudicotyledons</taxon>
        <taxon>Gunneridae</taxon>
        <taxon>Pentapetalae</taxon>
        <taxon>rosids</taxon>
        <taxon>fabids</taxon>
        <taxon>Fabales</taxon>
        <taxon>Fabaceae</taxon>
        <taxon>Papilionoideae</taxon>
        <taxon>50 kb inversion clade</taxon>
        <taxon>NPAAA clade</taxon>
        <taxon>Hologalegina</taxon>
        <taxon>IRL clade</taxon>
        <taxon>Trifolieae</taxon>
        <taxon>Trifolium</taxon>
    </lineage>
</organism>
<proteinExistence type="predicted"/>
<dbReference type="EMBL" id="LXQA010217216">
    <property type="protein sequence ID" value="MCI34803.1"/>
    <property type="molecule type" value="Genomic_DNA"/>
</dbReference>
<feature type="non-terminal residue" evidence="1">
    <location>
        <position position="84"/>
    </location>
</feature>
<dbReference type="Proteomes" id="UP000265520">
    <property type="component" value="Unassembled WGS sequence"/>
</dbReference>
<comment type="caution">
    <text evidence="1">The sequence shown here is derived from an EMBL/GenBank/DDBJ whole genome shotgun (WGS) entry which is preliminary data.</text>
</comment>
<reference evidence="1 2" key="1">
    <citation type="journal article" date="2018" name="Front. Plant Sci.">
        <title>Red Clover (Trifolium pratense) and Zigzag Clover (T. medium) - A Picture of Genomic Similarities and Differences.</title>
        <authorList>
            <person name="Dluhosova J."/>
            <person name="Istvanek J."/>
            <person name="Nedelnik J."/>
            <person name="Repkova J."/>
        </authorList>
    </citation>
    <scope>NUCLEOTIDE SEQUENCE [LARGE SCALE GENOMIC DNA]</scope>
    <source>
        <strain evidence="2">cv. 10/8</strain>
        <tissue evidence="1">Leaf</tissue>
    </source>
</reference>
<accession>A0A392RDU9</accession>
<name>A0A392RDU9_9FABA</name>